<feature type="transmembrane region" description="Helical" evidence="1">
    <location>
        <begin position="70"/>
        <end position="90"/>
    </location>
</feature>
<accession>A0A1G1WUK2</accession>
<organism evidence="3 4">
    <name type="scientific">Candidatus Woykebacteria bacterium RIFCSPLOWO2_01_FULL_43_14</name>
    <dbReference type="NCBI Taxonomy" id="1802605"/>
    <lineage>
        <taxon>Bacteria</taxon>
        <taxon>Candidatus Woykeibacteriota</taxon>
    </lineage>
</organism>
<name>A0A1G1WUK2_9BACT</name>
<dbReference type="InterPro" id="IPR038731">
    <property type="entry name" value="RgtA/B/C-like"/>
</dbReference>
<comment type="caution">
    <text evidence="3">The sequence shown here is derived from an EMBL/GenBank/DDBJ whole genome shotgun (WGS) entry which is preliminary data.</text>
</comment>
<evidence type="ECO:0000313" key="3">
    <source>
        <dbReference type="EMBL" id="OGY31395.1"/>
    </source>
</evidence>
<dbReference type="PANTHER" id="PTHR10050:SF46">
    <property type="entry name" value="PROTEIN O-MANNOSYL-TRANSFERASE 2"/>
    <property type="match status" value="1"/>
</dbReference>
<feature type="transmembrane region" description="Helical" evidence="1">
    <location>
        <begin position="292"/>
        <end position="310"/>
    </location>
</feature>
<feature type="transmembrane region" description="Helical" evidence="1">
    <location>
        <begin position="190"/>
        <end position="210"/>
    </location>
</feature>
<protein>
    <recommendedName>
        <fullName evidence="2">Glycosyltransferase RgtA/B/C/D-like domain-containing protein</fullName>
    </recommendedName>
</protein>
<sequence length="386" mass="44179">MSKLIYLIPLILLILQLATLNLLPFETYDEIYYVKFANGYLSGNVFYDAHPPLGKLLVALSVTLFGNNPLGWRLLSSISWFAVVVIGGLLAKKVFAKPRAAVLTVILLSFESLLFVLGRFALLDIFGVFFSLSSFLFAYNYKDKKLNKYLILSSVLMGLAIGVKWSNAIFLVPLTLILTQKQGRKLMTTLIIFGSSLLAYLATFLPDILIGSNIIDWHIKTISYHNNLTEAHRYHSPWWSWWLNYHPTWFKFDQYTELVSAVLSLGNPITFPAVLIAILVSVKNWLGSKLNLNLAILLLAFLLFNLQWVFLKRESFNYNLAPSIPLGILILAYWLDKLWDKKLGPNLVMSFLSLVIVTFLFFLPLLIGWPIPYTFFQRHIWLPSWT</sequence>
<proteinExistence type="predicted"/>
<gene>
    <name evidence="3" type="ORF">A3A61_02925</name>
</gene>
<feature type="transmembrane region" description="Helical" evidence="1">
    <location>
        <begin position="150"/>
        <end position="178"/>
    </location>
</feature>
<feature type="domain" description="Glycosyltransferase RgtA/B/C/D-like" evidence="2">
    <location>
        <begin position="50"/>
        <end position="208"/>
    </location>
</feature>
<dbReference type="AlphaFoldDB" id="A0A1G1WUK2"/>
<reference evidence="3 4" key="1">
    <citation type="journal article" date="2016" name="Nat. Commun.">
        <title>Thousands of microbial genomes shed light on interconnected biogeochemical processes in an aquifer system.</title>
        <authorList>
            <person name="Anantharaman K."/>
            <person name="Brown C.T."/>
            <person name="Hug L.A."/>
            <person name="Sharon I."/>
            <person name="Castelle C.J."/>
            <person name="Probst A.J."/>
            <person name="Thomas B.C."/>
            <person name="Singh A."/>
            <person name="Wilkins M.J."/>
            <person name="Karaoz U."/>
            <person name="Brodie E.L."/>
            <person name="Williams K.H."/>
            <person name="Hubbard S.S."/>
            <person name="Banfield J.F."/>
        </authorList>
    </citation>
    <scope>NUCLEOTIDE SEQUENCE [LARGE SCALE GENOMIC DNA]</scope>
</reference>
<feature type="transmembrane region" description="Helical" evidence="1">
    <location>
        <begin position="316"/>
        <end position="335"/>
    </location>
</feature>
<dbReference type="Pfam" id="PF13231">
    <property type="entry name" value="PMT_2"/>
    <property type="match status" value="1"/>
</dbReference>
<dbReference type="InterPro" id="IPR027005">
    <property type="entry name" value="PMT-like"/>
</dbReference>
<feature type="transmembrane region" description="Helical" evidence="1">
    <location>
        <begin position="347"/>
        <end position="371"/>
    </location>
</feature>
<feature type="transmembrane region" description="Helical" evidence="1">
    <location>
        <begin position="258"/>
        <end position="280"/>
    </location>
</feature>
<evidence type="ECO:0000256" key="1">
    <source>
        <dbReference type="SAM" id="Phobius"/>
    </source>
</evidence>
<dbReference type="UniPathway" id="UPA00378"/>
<keyword evidence="1" id="KW-0812">Transmembrane</keyword>
<dbReference type="STRING" id="1802605.A3A61_02925"/>
<feature type="transmembrane region" description="Helical" evidence="1">
    <location>
        <begin position="102"/>
        <end position="130"/>
    </location>
</feature>
<dbReference type="Proteomes" id="UP000177718">
    <property type="component" value="Unassembled WGS sequence"/>
</dbReference>
<evidence type="ECO:0000259" key="2">
    <source>
        <dbReference type="Pfam" id="PF13231"/>
    </source>
</evidence>
<dbReference type="PANTHER" id="PTHR10050">
    <property type="entry name" value="DOLICHYL-PHOSPHATE-MANNOSE--PROTEIN MANNOSYLTRANSFERASE"/>
    <property type="match status" value="1"/>
</dbReference>
<keyword evidence="1" id="KW-0472">Membrane</keyword>
<evidence type="ECO:0000313" key="4">
    <source>
        <dbReference type="Proteomes" id="UP000177718"/>
    </source>
</evidence>
<dbReference type="EMBL" id="MHDB01000031">
    <property type="protein sequence ID" value="OGY31395.1"/>
    <property type="molecule type" value="Genomic_DNA"/>
</dbReference>
<keyword evidence="1" id="KW-1133">Transmembrane helix</keyword>